<keyword evidence="5 11" id="KW-0479">Metal-binding</keyword>
<dbReference type="CDD" id="cd07340">
    <property type="entry name" value="M48B_Htpx_like"/>
    <property type="match status" value="1"/>
</dbReference>
<feature type="transmembrane region" description="Helical" evidence="11">
    <location>
        <begin position="172"/>
        <end position="191"/>
    </location>
</feature>
<dbReference type="InterPro" id="IPR001915">
    <property type="entry name" value="Peptidase_M48"/>
</dbReference>
<dbReference type="Pfam" id="PF01435">
    <property type="entry name" value="Peptidase_M48"/>
    <property type="match status" value="1"/>
</dbReference>
<evidence type="ECO:0000259" key="12">
    <source>
        <dbReference type="Pfam" id="PF01435"/>
    </source>
</evidence>
<comment type="similarity">
    <text evidence="1 11">Belongs to the peptidase M48B family.</text>
</comment>
<dbReference type="OrthoDB" id="9810445at2"/>
<evidence type="ECO:0000313" key="13">
    <source>
        <dbReference type="EMBL" id="EHQ02933.1"/>
    </source>
</evidence>
<dbReference type="eggNOG" id="COG0501">
    <property type="taxonomic scope" value="Bacteria"/>
</dbReference>
<comment type="subcellular location">
    <subcellularLocation>
        <location evidence="11">Cell membrane</location>
        <topology evidence="11">Multi-pass membrane protein</topology>
    </subcellularLocation>
</comment>
<dbReference type="InterPro" id="IPR022919">
    <property type="entry name" value="Pept_M48_protease_HtpX"/>
</dbReference>
<evidence type="ECO:0000256" key="11">
    <source>
        <dbReference type="HAMAP-Rule" id="MF_00188"/>
    </source>
</evidence>
<evidence type="ECO:0000256" key="2">
    <source>
        <dbReference type="ARBA" id="ARBA00022475"/>
    </source>
</evidence>
<feature type="domain" description="Peptidase M48" evidence="12">
    <location>
        <begin position="95"/>
        <end position="315"/>
    </location>
</feature>
<dbReference type="HAMAP" id="MF_00188">
    <property type="entry name" value="Pept_M48_protease_HtpX"/>
    <property type="match status" value="1"/>
</dbReference>
<dbReference type="EC" id="3.4.24.-" evidence="11"/>
<feature type="transmembrane region" description="Helical" evidence="11">
    <location>
        <begin position="51"/>
        <end position="77"/>
    </location>
</feature>
<dbReference type="EMBL" id="JH594606">
    <property type="protein sequence ID" value="EHQ02933.1"/>
    <property type="molecule type" value="Genomic_DNA"/>
</dbReference>
<evidence type="ECO:0000256" key="10">
    <source>
        <dbReference type="ARBA" id="ARBA00023136"/>
    </source>
</evidence>
<dbReference type="Gene3D" id="3.30.2010.10">
    <property type="entry name" value="Metalloproteases ('zincins'), catalytic domain"/>
    <property type="match status" value="1"/>
</dbReference>
<protein>
    <recommendedName>
        <fullName evidence="11">Protease HtpX homolog</fullName>
        <ecNumber evidence="11">3.4.24.-</ecNumber>
    </recommendedName>
</protein>
<evidence type="ECO:0000256" key="4">
    <source>
        <dbReference type="ARBA" id="ARBA00022692"/>
    </source>
</evidence>
<dbReference type="RefSeq" id="WP_006989243.1">
    <property type="nucleotide sequence ID" value="NZ_JH594606.1"/>
</dbReference>
<feature type="transmembrane region" description="Helical" evidence="11">
    <location>
        <begin position="18"/>
        <end position="39"/>
    </location>
</feature>
<gene>
    <name evidence="11" type="primary">htpX</name>
    <name evidence="13" type="ORF">Gilli_2302</name>
</gene>
<dbReference type="GO" id="GO:0006508">
    <property type="term" value="P:proteolysis"/>
    <property type="evidence" value="ECO:0007669"/>
    <property type="project" value="UniProtKB-KW"/>
</dbReference>
<dbReference type="PANTHER" id="PTHR43221:SF2">
    <property type="entry name" value="PROTEASE HTPX HOMOLOG"/>
    <property type="match status" value="1"/>
</dbReference>
<dbReference type="InterPro" id="IPR050083">
    <property type="entry name" value="HtpX_protease"/>
</dbReference>
<keyword evidence="7 11" id="KW-0862">Zinc</keyword>
<evidence type="ECO:0000256" key="8">
    <source>
        <dbReference type="ARBA" id="ARBA00022989"/>
    </source>
</evidence>
<keyword evidence="2 11" id="KW-1003">Cell membrane</keyword>
<keyword evidence="13" id="KW-0346">Stress response</keyword>
<keyword evidence="4 11" id="KW-0812">Transmembrane</keyword>
<dbReference type="Proteomes" id="UP000003844">
    <property type="component" value="Unassembled WGS sequence"/>
</dbReference>
<evidence type="ECO:0000256" key="6">
    <source>
        <dbReference type="ARBA" id="ARBA00022801"/>
    </source>
</evidence>
<keyword evidence="10 11" id="KW-0472">Membrane</keyword>
<proteinExistence type="inferred from homology"/>
<evidence type="ECO:0000256" key="9">
    <source>
        <dbReference type="ARBA" id="ARBA00023049"/>
    </source>
</evidence>
<evidence type="ECO:0000256" key="3">
    <source>
        <dbReference type="ARBA" id="ARBA00022670"/>
    </source>
</evidence>
<dbReference type="AlphaFoldDB" id="H2BW16"/>
<evidence type="ECO:0000313" key="14">
    <source>
        <dbReference type="Proteomes" id="UP000003844"/>
    </source>
</evidence>
<comment type="cofactor">
    <cofactor evidence="11">
        <name>Zn(2+)</name>
        <dbReference type="ChEBI" id="CHEBI:29105"/>
    </cofactor>
    <text evidence="11">Binds 1 zinc ion per subunit.</text>
</comment>
<organism evidence="13 14">
    <name type="scientific">Gillisia limnaea (strain DSM 15749 / LMG 21470 / R-8282)</name>
    <dbReference type="NCBI Taxonomy" id="865937"/>
    <lineage>
        <taxon>Bacteria</taxon>
        <taxon>Pseudomonadati</taxon>
        <taxon>Bacteroidota</taxon>
        <taxon>Flavobacteriia</taxon>
        <taxon>Flavobacteriales</taxon>
        <taxon>Flavobacteriaceae</taxon>
        <taxon>Gillisia</taxon>
    </lineage>
</organism>
<reference evidence="14" key="1">
    <citation type="journal article" date="2012" name="Stand. Genomic Sci.">
        <title>Genome sequence of the Antarctic rhodopsins-containing flavobacterium Gillisia limnaea type strain (R-8282(T)).</title>
        <authorList>
            <person name="Riedel T."/>
            <person name="Held B."/>
            <person name="Nolan M."/>
            <person name="Lucas S."/>
            <person name="Lapidus A."/>
            <person name="Tice H."/>
            <person name="Del Rio T.G."/>
            <person name="Cheng J.F."/>
            <person name="Han C."/>
            <person name="Tapia R."/>
            <person name="Goodwin L.A."/>
            <person name="Pitluck S."/>
            <person name="Liolios K."/>
            <person name="Mavromatis K."/>
            <person name="Pagani I."/>
            <person name="Ivanova N."/>
            <person name="Mikhailova N."/>
            <person name="Pati A."/>
            <person name="Chen A."/>
            <person name="Palaniappan K."/>
            <person name="Land M."/>
            <person name="Rohde M."/>
            <person name="Tindall B.J."/>
            <person name="Detter J.C."/>
            <person name="Goker M."/>
            <person name="Bristow J."/>
            <person name="Eisen J.A."/>
            <person name="Markowitz V."/>
            <person name="Hugenholtz P."/>
            <person name="Kyrpides N.C."/>
            <person name="Klenk H.P."/>
            <person name="Woyke T."/>
        </authorList>
    </citation>
    <scope>NUCLEOTIDE SEQUENCE [LARGE SCALE GENOMIC DNA]</scope>
    <source>
        <strain evidence="14">DSM 15749 / LMG 21470 / R-8282</strain>
    </source>
</reference>
<dbReference type="GO" id="GO:0005886">
    <property type="term" value="C:plasma membrane"/>
    <property type="evidence" value="ECO:0007669"/>
    <property type="project" value="UniProtKB-SubCell"/>
</dbReference>
<dbReference type="STRING" id="865937.Gilli_2302"/>
<accession>H2BW16</accession>
<feature type="binding site" evidence="11">
    <location>
        <position position="160"/>
    </location>
    <ligand>
        <name>Zn(2+)</name>
        <dbReference type="ChEBI" id="CHEBI:29105"/>
        <note>catalytic</note>
    </ligand>
</feature>
<keyword evidence="3 11" id="KW-0645">Protease</keyword>
<feature type="binding site" evidence="11">
    <location>
        <position position="239"/>
    </location>
    <ligand>
        <name>Zn(2+)</name>
        <dbReference type="ChEBI" id="CHEBI:29105"/>
        <note>catalytic</note>
    </ligand>
</feature>
<feature type="transmembrane region" description="Helical" evidence="11">
    <location>
        <begin position="211"/>
        <end position="234"/>
    </location>
</feature>
<keyword evidence="6 11" id="KW-0378">Hydrolase</keyword>
<dbReference type="GO" id="GO:0004222">
    <property type="term" value="F:metalloendopeptidase activity"/>
    <property type="evidence" value="ECO:0007669"/>
    <property type="project" value="UniProtKB-UniRule"/>
</dbReference>
<dbReference type="GO" id="GO:0008270">
    <property type="term" value="F:zinc ion binding"/>
    <property type="evidence" value="ECO:0007669"/>
    <property type="project" value="UniProtKB-UniRule"/>
</dbReference>
<feature type="binding site" evidence="11">
    <location>
        <position position="164"/>
    </location>
    <ligand>
        <name>Zn(2+)</name>
        <dbReference type="ChEBI" id="CHEBI:29105"/>
        <note>catalytic</note>
    </ligand>
</feature>
<name>H2BW16_GILLR</name>
<keyword evidence="14" id="KW-1185">Reference proteome</keyword>
<evidence type="ECO:0000256" key="5">
    <source>
        <dbReference type="ARBA" id="ARBA00022723"/>
    </source>
</evidence>
<keyword evidence="8 11" id="KW-1133">Transmembrane helix</keyword>
<evidence type="ECO:0000256" key="7">
    <source>
        <dbReference type="ARBA" id="ARBA00022833"/>
    </source>
</evidence>
<dbReference type="PANTHER" id="PTHR43221">
    <property type="entry name" value="PROTEASE HTPX"/>
    <property type="match status" value="1"/>
</dbReference>
<keyword evidence="9 11" id="KW-0482">Metalloprotease</keyword>
<feature type="active site" evidence="11">
    <location>
        <position position="161"/>
    </location>
</feature>
<sequence length="316" mass="35283">MAFVGIHTQIKRNNRKSILLLIAFPLLILAAVFAVVYFTSYDQDGNLNTDFAVQAFIQAIPFVTVVVVVWFLIAYFAHGKMISMATGSKPLERKENMRVYNLVENLCMSVGMTMPKVNIIESDALNAFASGLKEKDASVTLTRGIIEKLEDDELEGVIAHELMHIRNRDIRLLVVTIVFVGILAFVVQIAFRSFLYGNIGGGRRRDKGGGQLMIVILVVSFLAYLISMVFKFALSRKREYMADSGAAEMTRKPWALASALKKISVNHHVKVKSEEVQQMFIENTPKDTSAGLFGGLGGLFSTHPPIEKRIEFLEQF</sequence>
<dbReference type="HOGENOM" id="CLU_042266_2_0_10"/>
<evidence type="ECO:0000256" key="1">
    <source>
        <dbReference type="ARBA" id="ARBA00009779"/>
    </source>
</evidence>